<evidence type="ECO:0000313" key="2">
    <source>
        <dbReference type="Proteomes" id="UP000494201"/>
    </source>
</evidence>
<accession>A0A6P2GF27</accession>
<organism evidence="1 2">
    <name type="scientific">Burkholderia anthina</name>
    <dbReference type="NCBI Taxonomy" id="179879"/>
    <lineage>
        <taxon>Bacteria</taxon>
        <taxon>Pseudomonadati</taxon>
        <taxon>Pseudomonadota</taxon>
        <taxon>Betaproteobacteria</taxon>
        <taxon>Burkholderiales</taxon>
        <taxon>Burkholderiaceae</taxon>
        <taxon>Burkholderia</taxon>
        <taxon>Burkholderia cepacia complex</taxon>
    </lineage>
</organism>
<dbReference type="EMBL" id="CABVLY010000019">
    <property type="protein sequence ID" value="VVU51906.1"/>
    <property type="molecule type" value="Genomic_DNA"/>
</dbReference>
<dbReference type="AlphaFoldDB" id="A0A6P2GF27"/>
<reference evidence="1 2" key="1">
    <citation type="submission" date="2019-09" db="EMBL/GenBank/DDBJ databases">
        <authorList>
            <person name="Depoorter E."/>
        </authorList>
    </citation>
    <scope>NUCLEOTIDE SEQUENCE [LARGE SCALE GENOMIC DNA]</scope>
    <source>
        <strain evidence="1">LMG 20980</strain>
    </source>
</reference>
<dbReference type="Proteomes" id="UP000494201">
    <property type="component" value="Unassembled WGS sequence"/>
</dbReference>
<evidence type="ECO:0000313" key="1">
    <source>
        <dbReference type="EMBL" id="VVU51906.1"/>
    </source>
</evidence>
<gene>
    <name evidence="1" type="ORF">BAN20980_04629</name>
</gene>
<protein>
    <submittedName>
        <fullName evidence="1">Uncharacterized protein</fullName>
    </submittedName>
</protein>
<name>A0A6P2GF27_9BURK</name>
<proteinExistence type="predicted"/>
<sequence length="101" mass="11071">MVEGFYWIAEAGRAPEPVEVANKSWGPCAQYIGDECSHDISEAWADNVRWCGPIAAPSDDPAKMGREALTAEQIALVLEIWEQHPGAEFADQLRAMLGTRA</sequence>